<dbReference type="PROSITE" id="PS50082">
    <property type="entry name" value="WD_REPEATS_2"/>
    <property type="match status" value="6"/>
</dbReference>
<dbReference type="OrthoDB" id="538223at2759"/>
<dbReference type="GO" id="GO:0046540">
    <property type="term" value="C:U4/U6 x U5 tri-snRNP complex"/>
    <property type="evidence" value="ECO:0007669"/>
    <property type="project" value="TreeGrafter"/>
</dbReference>
<dbReference type="SUPFAM" id="SSF50978">
    <property type="entry name" value="WD40 repeat-like"/>
    <property type="match status" value="1"/>
</dbReference>
<dbReference type="InterPro" id="IPR015943">
    <property type="entry name" value="WD40/YVTN_repeat-like_dom_sf"/>
</dbReference>
<dbReference type="InterPro" id="IPR001680">
    <property type="entry name" value="WD40_rpt"/>
</dbReference>
<keyword evidence="1 3" id="KW-0853">WD repeat</keyword>
<feature type="repeat" description="WD" evidence="3">
    <location>
        <begin position="725"/>
        <end position="766"/>
    </location>
</feature>
<feature type="repeat" description="WD" evidence="3">
    <location>
        <begin position="558"/>
        <end position="599"/>
    </location>
</feature>
<evidence type="ECO:0000313" key="4">
    <source>
        <dbReference type="EMBL" id="GJE97261.1"/>
    </source>
</evidence>
<dbReference type="GO" id="GO:0017070">
    <property type="term" value="F:U6 snRNA binding"/>
    <property type="evidence" value="ECO:0007669"/>
    <property type="project" value="TreeGrafter"/>
</dbReference>
<dbReference type="InterPro" id="IPR036322">
    <property type="entry name" value="WD40_repeat_dom_sf"/>
</dbReference>
<feature type="repeat" description="WD" evidence="3">
    <location>
        <begin position="513"/>
        <end position="545"/>
    </location>
</feature>
<protein>
    <submittedName>
        <fullName evidence="4">WD40 repeat domain-containing protein</fullName>
    </submittedName>
</protein>
<accession>A0A9P3GM30</accession>
<reference evidence="4 5" key="1">
    <citation type="submission" date="2021-08" db="EMBL/GenBank/DDBJ databases">
        <title>Draft Genome Sequence of Phanerochaete sordida strain YK-624.</title>
        <authorList>
            <person name="Mori T."/>
            <person name="Dohra H."/>
            <person name="Suzuki T."/>
            <person name="Kawagishi H."/>
            <person name="Hirai H."/>
        </authorList>
    </citation>
    <scope>NUCLEOTIDE SEQUENCE [LARGE SCALE GENOMIC DNA]</scope>
    <source>
        <strain evidence="4 5">YK-624</strain>
    </source>
</reference>
<dbReference type="Gene3D" id="2.130.10.10">
    <property type="entry name" value="YVTN repeat-like/Quinoprotein amine dehydrogenase"/>
    <property type="match status" value="4"/>
</dbReference>
<dbReference type="PANTHER" id="PTHR19846:SF0">
    <property type="entry name" value="PRE-MRNA PROCESSING FACTOR 4"/>
    <property type="match status" value="1"/>
</dbReference>
<dbReference type="CDD" id="cd00200">
    <property type="entry name" value="WD40"/>
    <property type="match status" value="1"/>
</dbReference>
<keyword evidence="2" id="KW-0677">Repeat</keyword>
<comment type="caution">
    <text evidence="4">The sequence shown here is derived from an EMBL/GenBank/DDBJ whole genome shotgun (WGS) entry which is preliminary data.</text>
</comment>
<gene>
    <name evidence="4" type="ORF">PsYK624_134770</name>
</gene>
<dbReference type="InterPro" id="IPR020472">
    <property type="entry name" value="WD40_PAC1"/>
</dbReference>
<dbReference type="GO" id="GO:0030621">
    <property type="term" value="F:U4 snRNA binding"/>
    <property type="evidence" value="ECO:0007669"/>
    <property type="project" value="TreeGrafter"/>
</dbReference>
<name>A0A9P3GM30_9APHY</name>
<feature type="repeat" description="WD" evidence="3">
    <location>
        <begin position="767"/>
        <end position="800"/>
    </location>
</feature>
<dbReference type="PROSITE" id="PS50294">
    <property type="entry name" value="WD_REPEATS_REGION"/>
    <property type="match status" value="5"/>
</dbReference>
<proteinExistence type="predicted"/>
<evidence type="ECO:0000313" key="5">
    <source>
        <dbReference type="Proteomes" id="UP000703269"/>
    </source>
</evidence>
<dbReference type="PROSITE" id="PS00678">
    <property type="entry name" value="WD_REPEATS_1"/>
    <property type="match status" value="3"/>
</dbReference>
<feature type="repeat" description="WD" evidence="3">
    <location>
        <begin position="471"/>
        <end position="512"/>
    </location>
</feature>
<dbReference type="GO" id="GO:0000398">
    <property type="term" value="P:mRNA splicing, via spliceosome"/>
    <property type="evidence" value="ECO:0007669"/>
    <property type="project" value="TreeGrafter"/>
</dbReference>
<evidence type="ECO:0000256" key="2">
    <source>
        <dbReference type="ARBA" id="ARBA00022737"/>
    </source>
</evidence>
<evidence type="ECO:0000256" key="3">
    <source>
        <dbReference type="PROSITE-ProRule" id="PRU00221"/>
    </source>
</evidence>
<dbReference type="PANTHER" id="PTHR19846">
    <property type="entry name" value="WD40 REPEAT PROTEIN"/>
    <property type="match status" value="1"/>
</dbReference>
<dbReference type="SMART" id="SM00320">
    <property type="entry name" value="WD40"/>
    <property type="match status" value="8"/>
</dbReference>
<dbReference type="AlphaFoldDB" id="A0A9P3GM30"/>
<dbReference type="InterPro" id="IPR019775">
    <property type="entry name" value="WD40_repeat_CS"/>
</dbReference>
<organism evidence="4 5">
    <name type="scientific">Phanerochaete sordida</name>
    <dbReference type="NCBI Taxonomy" id="48140"/>
    <lineage>
        <taxon>Eukaryota</taxon>
        <taxon>Fungi</taxon>
        <taxon>Dikarya</taxon>
        <taxon>Basidiomycota</taxon>
        <taxon>Agaricomycotina</taxon>
        <taxon>Agaricomycetes</taxon>
        <taxon>Polyporales</taxon>
        <taxon>Phanerochaetaceae</taxon>
        <taxon>Phanerochaete</taxon>
    </lineage>
</organism>
<feature type="repeat" description="WD" evidence="3">
    <location>
        <begin position="641"/>
        <end position="682"/>
    </location>
</feature>
<dbReference type="PRINTS" id="PR00320">
    <property type="entry name" value="GPROTEINBRPT"/>
</dbReference>
<keyword evidence="5" id="KW-1185">Reference proteome</keyword>
<sequence>MAPPHPSYVYAQELLPLGHGYPIWHPEPLPPNHIVPERGDVGYIHQGHFRRLFNSTKQPDPGSSSFKYDVVEYDEQLHDDRVADLPADGVLTHGVRVQATRELAASEVDGTNEIVEYKFTCTNHTGAMLLLNRPAMSHSFLPNRVFPSYMKKNHSDWMKQAAAKGLDMTKLDIILLRGTVQTTPDWTVAAFQEREVGDSQKITGTVVSIADRGRSLSIQSKTTPGVDSRAGPLLRLPSWTAGAEGAAHDGDTEEDQCIFLPYYKAKYRIFPFSLLPRQIQAGGGPHHLPDVGRDGDTTPAVLASSAADYPYDENAIQVRGPVDILLDYIMESSDAEVAIASDADVNFLSVPAEEDLMRWLVRTKPEIEVDDGLGMLSLRVLVQRQRRAVIEHMLRPPQHVSEQTQQFPPLVASSSGFLNTQDDEDARAEGERQRSGIPQSLLGRGSCLLGKDAARRHVVPFDCYHLLLSEHDDRSSTITSVALSPCGNLAATGCNDKIVRIWNLKTGQLLQKWQWHEGVVSSVAFSSTGAQVASGSADTVIYIWDPTLPPGTNTPARLEGHKAGVSTVAYSPDGKRLASGSVDTTIRVWDATTHQSLFTLRGHATEIVHLAWTADNERVVTIANACGLIWNAFTGEQIAQMNGHGDAICSISVNHAGDRVVTGSEDHSARIWDTRTGQSLAVICEHAGPVCAAAWSPDDEEVVTGAYDSTLVASNASTGQCRRKLSQRLAIVDSVAYSKNGKFIASGTAGGRVKLWNWSDGSMVAEWSGHTDRCKKVEFINGDKDILTASDDGSLRIWSVTDVLRII</sequence>
<dbReference type="EMBL" id="BPQB01000069">
    <property type="protein sequence ID" value="GJE97261.1"/>
    <property type="molecule type" value="Genomic_DNA"/>
</dbReference>
<dbReference type="Proteomes" id="UP000703269">
    <property type="component" value="Unassembled WGS sequence"/>
</dbReference>
<dbReference type="Pfam" id="PF00400">
    <property type="entry name" value="WD40"/>
    <property type="match status" value="7"/>
</dbReference>
<evidence type="ECO:0000256" key="1">
    <source>
        <dbReference type="ARBA" id="ARBA00022574"/>
    </source>
</evidence>